<evidence type="ECO:0000259" key="4">
    <source>
        <dbReference type="PROSITE" id="PS51063"/>
    </source>
</evidence>
<dbReference type="Gene3D" id="1.10.10.10">
    <property type="entry name" value="Winged helix-like DNA-binding domain superfamily/Winged helix DNA-binding domain"/>
    <property type="match status" value="1"/>
</dbReference>
<gene>
    <name evidence="5" type="ORF">S12H4_57876</name>
</gene>
<dbReference type="GO" id="GO:0003700">
    <property type="term" value="F:DNA-binding transcription factor activity"/>
    <property type="evidence" value="ECO:0007669"/>
    <property type="project" value="TreeGrafter"/>
</dbReference>
<evidence type="ECO:0000256" key="3">
    <source>
        <dbReference type="ARBA" id="ARBA00023163"/>
    </source>
</evidence>
<evidence type="ECO:0000256" key="1">
    <source>
        <dbReference type="ARBA" id="ARBA00023015"/>
    </source>
</evidence>
<dbReference type="SMART" id="SM00419">
    <property type="entry name" value="HTH_CRP"/>
    <property type="match status" value="1"/>
</dbReference>
<dbReference type="Pfam" id="PF13545">
    <property type="entry name" value="HTH_Crp_2"/>
    <property type="match status" value="1"/>
</dbReference>
<keyword evidence="2" id="KW-0238">DNA-binding</keyword>
<comment type="caution">
    <text evidence="5">The sequence shown here is derived from an EMBL/GenBank/DDBJ whole genome shotgun (WGS) entry which is preliminary data.</text>
</comment>
<dbReference type="InterPro" id="IPR036390">
    <property type="entry name" value="WH_DNA-bd_sf"/>
</dbReference>
<dbReference type="GO" id="GO:0003677">
    <property type="term" value="F:DNA binding"/>
    <property type="evidence" value="ECO:0007669"/>
    <property type="project" value="UniProtKB-KW"/>
</dbReference>
<sequence>PYPASAQAVAETRVLGIKREDFLAFLTNRPEVALRIIYVLGGRLRDAQSRLRDIAGERVEQRVASILLMLSSKLGPNLPFTRQEIADMAGTTTETAIRVMSRLKDRGIIRSVRGKTIIVDETKLRLLSEGPPQV</sequence>
<proteinExistence type="predicted"/>
<dbReference type="InterPro" id="IPR012318">
    <property type="entry name" value="HTH_CRP"/>
</dbReference>
<keyword evidence="3" id="KW-0804">Transcription</keyword>
<dbReference type="PRINTS" id="PR00034">
    <property type="entry name" value="HTHCRP"/>
</dbReference>
<dbReference type="InterPro" id="IPR018490">
    <property type="entry name" value="cNMP-bd_dom_sf"/>
</dbReference>
<dbReference type="PROSITE" id="PS51063">
    <property type="entry name" value="HTH_CRP_2"/>
    <property type="match status" value="1"/>
</dbReference>
<keyword evidence="1" id="KW-0805">Transcription regulation</keyword>
<dbReference type="AlphaFoldDB" id="X1VUC7"/>
<dbReference type="PANTHER" id="PTHR24567">
    <property type="entry name" value="CRP FAMILY TRANSCRIPTIONAL REGULATORY PROTEIN"/>
    <property type="match status" value="1"/>
</dbReference>
<reference evidence="5" key="1">
    <citation type="journal article" date="2014" name="Front. Microbiol.">
        <title>High frequency of phylogenetically diverse reductive dehalogenase-homologous genes in deep subseafloor sedimentary metagenomes.</title>
        <authorList>
            <person name="Kawai M."/>
            <person name="Futagami T."/>
            <person name="Toyoda A."/>
            <person name="Takaki Y."/>
            <person name="Nishi S."/>
            <person name="Hori S."/>
            <person name="Arai W."/>
            <person name="Tsubouchi T."/>
            <person name="Morono Y."/>
            <person name="Uchiyama I."/>
            <person name="Ito T."/>
            <person name="Fujiyama A."/>
            <person name="Inagaki F."/>
            <person name="Takami H."/>
        </authorList>
    </citation>
    <scope>NUCLEOTIDE SEQUENCE</scope>
    <source>
        <strain evidence="5">Expedition CK06-06</strain>
    </source>
</reference>
<dbReference type="SUPFAM" id="SSF46785">
    <property type="entry name" value="Winged helix' DNA-binding domain"/>
    <property type="match status" value="1"/>
</dbReference>
<dbReference type="InterPro" id="IPR036388">
    <property type="entry name" value="WH-like_DNA-bd_sf"/>
</dbReference>
<dbReference type="SUPFAM" id="SSF51206">
    <property type="entry name" value="cAMP-binding domain-like"/>
    <property type="match status" value="1"/>
</dbReference>
<name>X1VUC7_9ZZZZ</name>
<accession>X1VUC7</accession>
<protein>
    <recommendedName>
        <fullName evidence="4">HTH crp-type domain-containing protein</fullName>
    </recommendedName>
</protein>
<feature type="domain" description="HTH crp-type" evidence="4">
    <location>
        <begin position="57"/>
        <end position="122"/>
    </location>
</feature>
<feature type="non-terminal residue" evidence="5">
    <location>
        <position position="1"/>
    </location>
</feature>
<dbReference type="PANTHER" id="PTHR24567:SF28">
    <property type="entry name" value="LISTERIOLYSIN REGULATORY PROTEIN"/>
    <property type="match status" value="1"/>
</dbReference>
<evidence type="ECO:0000256" key="2">
    <source>
        <dbReference type="ARBA" id="ARBA00023125"/>
    </source>
</evidence>
<dbReference type="InterPro" id="IPR014710">
    <property type="entry name" value="RmlC-like_jellyroll"/>
</dbReference>
<dbReference type="Gene3D" id="2.60.120.10">
    <property type="entry name" value="Jelly Rolls"/>
    <property type="match status" value="1"/>
</dbReference>
<dbReference type="GO" id="GO:0005829">
    <property type="term" value="C:cytosol"/>
    <property type="evidence" value="ECO:0007669"/>
    <property type="project" value="TreeGrafter"/>
</dbReference>
<organism evidence="5">
    <name type="scientific">marine sediment metagenome</name>
    <dbReference type="NCBI Taxonomy" id="412755"/>
    <lineage>
        <taxon>unclassified sequences</taxon>
        <taxon>metagenomes</taxon>
        <taxon>ecological metagenomes</taxon>
    </lineage>
</organism>
<dbReference type="InterPro" id="IPR050397">
    <property type="entry name" value="Env_Response_Regulators"/>
</dbReference>
<dbReference type="EMBL" id="BARW01037500">
    <property type="protein sequence ID" value="GAJ24772.1"/>
    <property type="molecule type" value="Genomic_DNA"/>
</dbReference>
<evidence type="ECO:0000313" key="5">
    <source>
        <dbReference type="EMBL" id="GAJ24772.1"/>
    </source>
</evidence>